<dbReference type="AlphaFoldDB" id="T0QJM3"/>
<dbReference type="RefSeq" id="XP_008608571.1">
    <property type="nucleotide sequence ID" value="XM_008610349.1"/>
</dbReference>
<keyword evidence="3" id="KW-1185">Reference proteome</keyword>
<dbReference type="GeneID" id="19945397"/>
<accession>T0QJM3</accession>
<organism evidence="2 3">
    <name type="scientific">Saprolegnia diclina (strain VS20)</name>
    <dbReference type="NCBI Taxonomy" id="1156394"/>
    <lineage>
        <taxon>Eukaryota</taxon>
        <taxon>Sar</taxon>
        <taxon>Stramenopiles</taxon>
        <taxon>Oomycota</taxon>
        <taxon>Saprolegniomycetes</taxon>
        <taxon>Saprolegniales</taxon>
        <taxon>Saprolegniaceae</taxon>
        <taxon>Saprolegnia</taxon>
    </lineage>
</organism>
<reference evidence="2 3" key="1">
    <citation type="submission" date="2012-04" db="EMBL/GenBank/DDBJ databases">
        <title>The Genome Sequence of Saprolegnia declina VS20.</title>
        <authorList>
            <consortium name="The Broad Institute Genome Sequencing Platform"/>
            <person name="Russ C."/>
            <person name="Nusbaum C."/>
            <person name="Tyler B."/>
            <person name="van West P."/>
            <person name="Dieguez-Uribeondo J."/>
            <person name="de Bruijn I."/>
            <person name="Tripathy S."/>
            <person name="Jiang R."/>
            <person name="Young S.K."/>
            <person name="Zeng Q."/>
            <person name="Gargeya S."/>
            <person name="Fitzgerald M."/>
            <person name="Haas B."/>
            <person name="Abouelleil A."/>
            <person name="Alvarado L."/>
            <person name="Arachchi H.M."/>
            <person name="Berlin A."/>
            <person name="Chapman S.B."/>
            <person name="Goldberg J."/>
            <person name="Griggs A."/>
            <person name="Gujja S."/>
            <person name="Hansen M."/>
            <person name="Howarth C."/>
            <person name="Imamovic A."/>
            <person name="Larimer J."/>
            <person name="McCowen C."/>
            <person name="Montmayeur A."/>
            <person name="Murphy C."/>
            <person name="Neiman D."/>
            <person name="Pearson M."/>
            <person name="Priest M."/>
            <person name="Roberts A."/>
            <person name="Saif S."/>
            <person name="Shea T."/>
            <person name="Sisk P."/>
            <person name="Sykes S."/>
            <person name="Wortman J."/>
            <person name="Nusbaum C."/>
            <person name="Birren B."/>
        </authorList>
    </citation>
    <scope>NUCLEOTIDE SEQUENCE [LARGE SCALE GENOMIC DNA]</scope>
    <source>
        <strain evidence="2 3">VS20</strain>
    </source>
</reference>
<name>T0QJM3_SAPDV</name>
<sequence>MVAEVPLTPPTLLLSTTTHKGHCDGVESSNASVRAASPLKPRRPDRPLKVSTSTTVKCKRVQELQYLHRHIEELEETLRRCQRPYTPMMLPWKEVSAGLAHDTLVHIRENRCLKKEVESKKKMIAYLKAWMQSVNVATHSPSPFVETWRHSELLAGDEAFRKQAYSWIMQQVYHNTDRALSTLHFPDAEAGDFIDVHVVPDENNRLEIHVMSQRLLPYALPMASEGAWIADKTFYEFNRDGDTFREELDLVNRDLEYVKEDIGPIQKMIVDNALYSRFEEENRTVMVLRSILNDEAYPLDATTWTVDVKQWMVLDAMDGETTRCRTYYIMKHPTTTGGGYVSIEEFAACFDLYTPGDDEVALMRKLGARFEEKQRIERQKFATHMDAVLQRLETLEMLDALQGEDERTL</sequence>
<evidence type="ECO:0000256" key="1">
    <source>
        <dbReference type="SAM" id="MobiDB-lite"/>
    </source>
</evidence>
<protein>
    <submittedName>
        <fullName evidence="2">Uncharacterized protein</fullName>
    </submittedName>
</protein>
<dbReference type="VEuPathDB" id="FungiDB:SDRG_04670"/>
<dbReference type="Proteomes" id="UP000030762">
    <property type="component" value="Unassembled WGS sequence"/>
</dbReference>
<evidence type="ECO:0000313" key="3">
    <source>
        <dbReference type="Proteomes" id="UP000030762"/>
    </source>
</evidence>
<gene>
    <name evidence="2" type="ORF">SDRG_04670</name>
</gene>
<dbReference type="OMA" id="QAYSWIM"/>
<dbReference type="OrthoDB" id="64140at2759"/>
<dbReference type="EMBL" id="JH767142">
    <property type="protein sequence ID" value="EQC38244.1"/>
    <property type="molecule type" value="Genomic_DNA"/>
</dbReference>
<feature type="region of interest" description="Disordered" evidence="1">
    <location>
        <begin position="18"/>
        <end position="52"/>
    </location>
</feature>
<dbReference type="InParanoid" id="T0QJM3"/>
<evidence type="ECO:0000313" key="2">
    <source>
        <dbReference type="EMBL" id="EQC38244.1"/>
    </source>
</evidence>
<proteinExistence type="predicted"/>